<keyword evidence="2" id="KW-1185">Reference proteome</keyword>
<evidence type="ECO:0000313" key="2">
    <source>
        <dbReference type="Proteomes" id="UP001163321"/>
    </source>
</evidence>
<name>A0ACC0W042_9STRA</name>
<dbReference type="EMBL" id="CM047584">
    <property type="protein sequence ID" value="KAI9911897.1"/>
    <property type="molecule type" value="Genomic_DNA"/>
</dbReference>
<gene>
    <name evidence="1" type="ORF">PsorP6_008887</name>
</gene>
<reference evidence="1 2" key="1">
    <citation type="journal article" date="2022" name="bioRxiv">
        <title>The genome of the oomycete Peronosclerospora sorghi, a cosmopolitan pathogen of maize and sorghum, is inflated with dispersed pseudogenes.</title>
        <authorList>
            <person name="Fletcher K."/>
            <person name="Martin F."/>
            <person name="Isakeit T."/>
            <person name="Cavanaugh K."/>
            <person name="Magill C."/>
            <person name="Michelmore R."/>
        </authorList>
    </citation>
    <scope>NUCLEOTIDE SEQUENCE [LARGE SCALE GENOMIC DNA]</scope>
    <source>
        <strain evidence="1">P6</strain>
    </source>
</reference>
<sequence length="298" mass="34210">MGTIHQHGRLEKNAAMWSSCRWIEVKMGRTFKEKTLTFKEVMQKIENDVNEAIVAGLAMTHSFEKAGTDEWKNIASKFDPKEMPEVMRIVTIEGLDVNPCCGTHVKNLAQLRSLRVLNTEIARGAFRVWFVAGDRVNRAFTRMLKNEHAMTKLLSSAPNDHASRTEKLLLFQKNATKELKTLKKELAASIARDLVTLSNEGALTTVVRPILRSCRRFYFFCVTRRITLCLFLRLESYPEMASSLSLDLLSSLIRMEGLFFHLLMERVVVKKWSHSRQNRGLSKVDILVAKLQELRLQQ</sequence>
<proteinExistence type="predicted"/>
<evidence type="ECO:0000313" key="1">
    <source>
        <dbReference type="EMBL" id="KAI9911897.1"/>
    </source>
</evidence>
<dbReference type="Proteomes" id="UP001163321">
    <property type="component" value="Chromosome 5"/>
</dbReference>
<comment type="caution">
    <text evidence="1">The sequence shown here is derived from an EMBL/GenBank/DDBJ whole genome shotgun (WGS) entry which is preliminary data.</text>
</comment>
<accession>A0ACC0W042</accession>
<organism evidence="1 2">
    <name type="scientific">Peronosclerospora sorghi</name>
    <dbReference type="NCBI Taxonomy" id="230839"/>
    <lineage>
        <taxon>Eukaryota</taxon>
        <taxon>Sar</taxon>
        <taxon>Stramenopiles</taxon>
        <taxon>Oomycota</taxon>
        <taxon>Peronosporomycetes</taxon>
        <taxon>Peronosporales</taxon>
        <taxon>Peronosporaceae</taxon>
        <taxon>Peronosclerospora</taxon>
    </lineage>
</organism>
<protein>
    <submittedName>
        <fullName evidence="1">Uncharacterized protein</fullName>
    </submittedName>
</protein>